<keyword evidence="5" id="KW-1185">Reference proteome</keyword>
<dbReference type="PANTHER" id="PTHR24177:SF365">
    <property type="entry name" value="ANKYRIN REPEAT-CONTAINING PROTEIN NPR4-LIKE ISOFORM X1"/>
    <property type="match status" value="1"/>
</dbReference>
<evidence type="ECO:0000313" key="4">
    <source>
        <dbReference type="EMBL" id="OVA15739.1"/>
    </source>
</evidence>
<dbReference type="Pfam" id="PF13962">
    <property type="entry name" value="PGG"/>
    <property type="match status" value="1"/>
</dbReference>
<feature type="domain" description="PGG" evidence="3">
    <location>
        <begin position="548"/>
        <end position="665"/>
    </location>
</feature>
<evidence type="ECO:0000256" key="1">
    <source>
        <dbReference type="SAM" id="MobiDB-lite"/>
    </source>
</evidence>
<keyword evidence="2" id="KW-0472">Membrane</keyword>
<sequence>MGASSSTLENDVEASISKLFENNIYNEGPPSSSSLLVPVSSSADDGNNNNNIETSLEQEYLGHHEQPMIIDTITPEYLNIDSSDEIPVNSDDYNSDAPAEYHLDSDLPDGIQLNNIHNYNSDYLTGLSPVIHTNIYYNTHTSDGSDGSRDPVKENLVLYKAALKGDWSKARVFLNEHPEAVTARITKYKETALHVAARSGHSMFVEKLVRLMPPESLEYKESNDDYTALHLAAITGITRVARALVKGNPNLTQIRDRNGWVPLLIAAYHASSEEQKELVKYLCTVTRDESHDGQESPFKGISGGNLIFLTTASSSYDTALYLLRRFPNLATQKNETDSYALEIISSRPSAFLSGSQLTSWQRFIYKFLRIKQVYTQKLMHKQALALVKRISEEISSKHSEEIVDIFSKSDILWSAVRHGVVELVMEYIQICPDLVWLRTNDKSILQQAIKHRRENVFALIYGMIGDKKKWSYLSDDNTILHLVAELAPSYRLYSISGAALQMQWELQWYKEVENFALKRHQNKTNKDGKRSRDIFTKEHKELMQKGEDWMKYTAQSCTLVATLIATVAFAAAFTVPGGNISDSNSINNGIPIFLNKNSFMVFAIANALALFSSITSVIIFLSILTARYAEQDFLKSLPEKLIIGLATLFFSIATMIVAFSATLSLVLGHRMAWVLIPIAFFACVPVALFLQLQLPLFVKMIRSTYGPSIFERQSQCMPCNWEY</sequence>
<dbReference type="InParanoid" id="A0A200QZ39"/>
<keyword evidence="2" id="KW-0812">Transmembrane</keyword>
<dbReference type="Gene3D" id="1.25.40.20">
    <property type="entry name" value="Ankyrin repeat-containing domain"/>
    <property type="match status" value="1"/>
</dbReference>
<feature type="transmembrane region" description="Helical" evidence="2">
    <location>
        <begin position="672"/>
        <end position="692"/>
    </location>
</feature>
<evidence type="ECO:0000313" key="5">
    <source>
        <dbReference type="Proteomes" id="UP000195402"/>
    </source>
</evidence>
<gene>
    <name evidence="4" type="ORF">BVC80_1829g22</name>
</gene>
<proteinExistence type="predicted"/>
<dbReference type="GO" id="GO:0016020">
    <property type="term" value="C:membrane"/>
    <property type="evidence" value="ECO:0007669"/>
    <property type="project" value="TreeGrafter"/>
</dbReference>
<name>A0A200QZ39_MACCD</name>
<feature type="region of interest" description="Disordered" evidence="1">
    <location>
        <begin position="30"/>
        <end position="52"/>
    </location>
</feature>
<feature type="transmembrane region" description="Helical" evidence="2">
    <location>
        <begin position="552"/>
        <end position="575"/>
    </location>
</feature>
<dbReference type="InterPro" id="IPR036770">
    <property type="entry name" value="Ankyrin_rpt-contain_sf"/>
</dbReference>
<dbReference type="PANTHER" id="PTHR24177">
    <property type="entry name" value="CASKIN"/>
    <property type="match status" value="1"/>
</dbReference>
<dbReference type="InterPro" id="IPR002110">
    <property type="entry name" value="Ankyrin_rpt"/>
</dbReference>
<feature type="transmembrane region" description="Helical" evidence="2">
    <location>
        <begin position="641"/>
        <end position="666"/>
    </location>
</feature>
<dbReference type="OrthoDB" id="1921232at2759"/>
<feature type="transmembrane region" description="Helical" evidence="2">
    <location>
        <begin position="599"/>
        <end position="629"/>
    </location>
</feature>
<keyword evidence="2" id="KW-1133">Transmembrane helix</keyword>
<comment type="caution">
    <text evidence="4">The sequence shown here is derived from an EMBL/GenBank/DDBJ whole genome shotgun (WGS) entry which is preliminary data.</text>
</comment>
<evidence type="ECO:0000259" key="3">
    <source>
        <dbReference type="Pfam" id="PF13962"/>
    </source>
</evidence>
<dbReference type="SUPFAM" id="SSF48403">
    <property type="entry name" value="Ankyrin repeat"/>
    <property type="match status" value="1"/>
</dbReference>
<accession>A0A200QZ39</accession>
<evidence type="ECO:0000256" key="2">
    <source>
        <dbReference type="SAM" id="Phobius"/>
    </source>
</evidence>
<organism evidence="4 5">
    <name type="scientific">Macleaya cordata</name>
    <name type="common">Five-seeded plume-poppy</name>
    <name type="synonym">Bocconia cordata</name>
    <dbReference type="NCBI Taxonomy" id="56857"/>
    <lineage>
        <taxon>Eukaryota</taxon>
        <taxon>Viridiplantae</taxon>
        <taxon>Streptophyta</taxon>
        <taxon>Embryophyta</taxon>
        <taxon>Tracheophyta</taxon>
        <taxon>Spermatophyta</taxon>
        <taxon>Magnoliopsida</taxon>
        <taxon>Ranunculales</taxon>
        <taxon>Papaveraceae</taxon>
        <taxon>Papaveroideae</taxon>
        <taxon>Macleaya</taxon>
    </lineage>
</organism>
<dbReference type="EMBL" id="MVGT01000735">
    <property type="protein sequence ID" value="OVA15739.1"/>
    <property type="molecule type" value="Genomic_DNA"/>
</dbReference>
<dbReference type="AlphaFoldDB" id="A0A200QZ39"/>
<dbReference type="InterPro" id="IPR026961">
    <property type="entry name" value="PGG_dom"/>
</dbReference>
<protein>
    <submittedName>
        <fullName evidence="4">Ankyrin repeat</fullName>
    </submittedName>
</protein>
<dbReference type="OMA" id="TKEICAT"/>
<dbReference type="STRING" id="56857.A0A200QZ39"/>
<dbReference type="Proteomes" id="UP000195402">
    <property type="component" value="Unassembled WGS sequence"/>
</dbReference>
<feature type="compositionally biased region" description="Low complexity" evidence="1">
    <location>
        <begin position="30"/>
        <end position="51"/>
    </location>
</feature>
<dbReference type="Pfam" id="PF12796">
    <property type="entry name" value="Ank_2"/>
    <property type="match status" value="1"/>
</dbReference>
<dbReference type="FunCoup" id="A0A200QZ39">
    <property type="interactions" value="124"/>
</dbReference>
<dbReference type="SMART" id="SM00248">
    <property type="entry name" value="ANK"/>
    <property type="match status" value="4"/>
</dbReference>
<reference evidence="4 5" key="1">
    <citation type="journal article" date="2017" name="Mol. Plant">
        <title>The Genome of Medicinal Plant Macleaya cordata Provides New Insights into Benzylisoquinoline Alkaloids Metabolism.</title>
        <authorList>
            <person name="Liu X."/>
            <person name="Liu Y."/>
            <person name="Huang P."/>
            <person name="Ma Y."/>
            <person name="Qing Z."/>
            <person name="Tang Q."/>
            <person name="Cao H."/>
            <person name="Cheng P."/>
            <person name="Zheng Y."/>
            <person name="Yuan Z."/>
            <person name="Zhou Y."/>
            <person name="Liu J."/>
            <person name="Tang Z."/>
            <person name="Zhuo Y."/>
            <person name="Zhang Y."/>
            <person name="Yu L."/>
            <person name="Huang J."/>
            <person name="Yang P."/>
            <person name="Peng Q."/>
            <person name="Zhang J."/>
            <person name="Jiang W."/>
            <person name="Zhang Z."/>
            <person name="Lin K."/>
            <person name="Ro D.K."/>
            <person name="Chen X."/>
            <person name="Xiong X."/>
            <person name="Shang Y."/>
            <person name="Huang S."/>
            <person name="Zeng J."/>
        </authorList>
    </citation>
    <scope>NUCLEOTIDE SEQUENCE [LARGE SCALE GENOMIC DNA]</scope>
    <source>
        <strain evidence="5">cv. BLH2017</strain>
        <tissue evidence="4">Root</tissue>
    </source>
</reference>